<dbReference type="RefSeq" id="WP_146285082.1">
    <property type="nucleotide sequence ID" value="NZ_BMLP01000001.1"/>
</dbReference>
<dbReference type="EMBL" id="BMLP01000001">
    <property type="protein sequence ID" value="GGO28763.1"/>
    <property type="molecule type" value="Genomic_DNA"/>
</dbReference>
<evidence type="ECO:0000313" key="3">
    <source>
        <dbReference type="Proteomes" id="UP000598196"/>
    </source>
</evidence>
<evidence type="ECO:0000313" key="2">
    <source>
        <dbReference type="EMBL" id="GGO28763.1"/>
    </source>
</evidence>
<sequence length="118" mass="12716">MSEETAQQMAARVAALMGQRLHVSGDGLSEKLARGGKRLPRRVRVAAQELADAAALEGVPKLQQQIDPRKLAEARDVCLRYLEPLGQAARRWGWVMGTMAQVAAGLMAVAAAAWVLAR</sequence>
<keyword evidence="1" id="KW-0812">Transmembrane</keyword>
<gene>
    <name evidence="2" type="ORF">GCM10010991_11900</name>
</gene>
<keyword evidence="3" id="KW-1185">Reference proteome</keyword>
<comment type="caution">
    <text evidence="2">The sequence shown here is derived from an EMBL/GenBank/DDBJ whole genome shotgun (WGS) entry which is preliminary data.</text>
</comment>
<dbReference type="OrthoDB" id="7691751at2"/>
<proteinExistence type="predicted"/>
<feature type="transmembrane region" description="Helical" evidence="1">
    <location>
        <begin position="92"/>
        <end position="117"/>
    </location>
</feature>
<dbReference type="Proteomes" id="UP000598196">
    <property type="component" value="Unassembled WGS sequence"/>
</dbReference>
<reference evidence="2 3" key="1">
    <citation type="journal article" date="2014" name="Int. J. Syst. Evol. Microbiol.">
        <title>Complete genome sequence of Corynebacterium casei LMG S-19264T (=DSM 44701T), isolated from a smear-ripened cheese.</title>
        <authorList>
            <consortium name="US DOE Joint Genome Institute (JGI-PGF)"/>
            <person name="Walter F."/>
            <person name="Albersmeier A."/>
            <person name="Kalinowski J."/>
            <person name="Ruckert C."/>
        </authorList>
    </citation>
    <scope>NUCLEOTIDE SEQUENCE [LARGE SCALE GENOMIC DNA]</scope>
    <source>
        <strain evidence="2 3">CGMCC 1.7029</strain>
    </source>
</reference>
<name>A0A917YK11_9RHOB</name>
<accession>A0A917YK11</accession>
<protein>
    <submittedName>
        <fullName evidence="2">Uncharacterized protein</fullName>
    </submittedName>
</protein>
<evidence type="ECO:0000256" key="1">
    <source>
        <dbReference type="SAM" id="Phobius"/>
    </source>
</evidence>
<dbReference type="AlphaFoldDB" id="A0A917YK11"/>
<keyword evidence="1" id="KW-0472">Membrane</keyword>
<organism evidence="2 3">
    <name type="scientific">Gemmobacter aquaticus</name>
    <dbReference type="NCBI Taxonomy" id="490185"/>
    <lineage>
        <taxon>Bacteria</taxon>
        <taxon>Pseudomonadati</taxon>
        <taxon>Pseudomonadota</taxon>
        <taxon>Alphaproteobacteria</taxon>
        <taxon>Rhodobacterales</taxon>
        <taxon>Paracoccaceae</taxon>
        <taxon>Gemmobacter</taxon>
    </lineage>
</organism>
<keyword evidence="1" id="KW-1133">Transmembrane helix</keyword>